<reference evidence="1" key="2">
    <citation type="submission" date="2025-08" db="UniProtKB">
        <authorList>
            <consortium name="Ensembl"/>
        </authorList>
    </citation>
    <scope>IDENTIFICATION</scope>
</reference>
<keyword evidence="2" id="KW-1185">Reference proteome</keyword>
<dbReference type="Pfam" id="PF11414">
    <property type="entry name" value="Suppressor_APC"/>
    <property type="match status" value="1"/>
</dbReference>
<evidence type="ECO:0008006" key="3">
    <source>
        <dbReference type="Google" id="ProtNLM"/>
    </source>
</evidence>
<evidence type="ECO:0000313" key="2">
    <source>
        <dbReference type="Proteomes" id="UP001501920"/>
    </source>
</evidence>
<sequence>WEEPGEPGGGRTCRLHTERTSILSLRITKSTPSLSHFFFCWQVKKLQELERERDSLWMGLQALEQARAWLCCRLEENKQPWVGRDVYSCESLLIQIFLFQQQVSSNKKLANKNE</sequence>
<protein>
    <recommendedName>
        <fullName evidence="3">Suppressor APC domain containing 1</fullName>
    </recommendedName>
</protein>
<reference evidence="1" key="3">
    <citation type="submission" date="2025-09" db="UniProtKB">
        <authorList>
            <consortium name="Ensembl"/>
        </authorList>
    </citation>
    <scope>IDENTIFICATION</scope>
</reference>
<dbReference type="Proteomes" id="UP001501920">
    <property type="component" value="Chromosome 8"/>
</dbReference>
<dbReference type="AlphaFoldDB" id="A0AAR2ILU0"/>
<evidence type="ECO:0000313" key="1">
    <source>
        <dbReference type="Ensembl" id="ENSPNAP00000038964.1"/>
    </source>
</evidence>
<organism evidence="1 2">
    <name type="scientific">Pygocentrus nattereri</name>
    <name type="common">Red-bellied piranha</name>
    <dbReference type="NCBI Taxonomy" id="42514"/>
    <lineage>
        <taxon>Eukaryota</taxon>
        <taxon>Metazoa</taxon>
        <taxon>Chordata</taxon>
        <taxon>Craniata</taxon>
        <taxon>Vertebrata</taxon>
        <taxon>Euteleostomi</taxon>
        <taxon>Actinopterygii</taxon>
        <taxon>Neopterygii</taxon>
        <taxon>Teleostei</taxon>
        <taxon>Ostariophysi</taxon>
        <taxon>Characiformes</taxon>
        <taxon>Characoidei</taxon>
        <taxon>Pygocentrus</taxon>
    </lineage>
</organism>
<proteinExistence type="predicted"/>
<name>A0AAR2ILU0_PYGNA</name>
<accession>A0AAR2ILU0</accession>
<dbReference type="Ensembl" id="ENSPNAT00000075229.1">
    <property type="protein sequence ID" value="ENSPNAP00000038964.1"/>
    <property type="gene ID" value="ENSPNAG00000036841.1"/>
</dbReference>
<reference evidence="1 2" key="1">
    <citation type="submission" date="2020-10" db="EMBL/GenBank/DDBJ databases">
        <title>Pygocentrus nattereri (red-bellied piranha) genome, fPygNat1, primary haplotype.</title>
        <authorList>
            <person name="Myers G."/>
            <person name="Meyer A."/>
            <person name="Karagic N."/>
            <person name="Pippel M."/>
            <person name="Winkler S."/>
            <person name="Tracey A."/>
            <person name="Wood J."/>
            <person name="Formenti G."/>
            <person name="Howe K."/>
            <person name="Fedrigo O."/>
            <person name="Jarvis E.D."/>
        </authorList>
    </citation>
    <scope>NUCLEOTIDE SEQUENCE [LARGE SCALE GENOMIC DNA]</scope>
</reference>